<dbReference type="Proteomes" id="UP000027138">
    <property type="component" value="Unassembled WGS sequence"/>
</dbReference>
<protein>
    <submittedName>
        <fullName evidence="2">Uncharacterized protein</fullName>
    </submittedName>
</protein>
<dbReference type="STRING" id="180498.A0A067L0L0"/>
<name>A0A067L0L0_JATCU</name>
<dbReference type="SUPFAM" id="SSF48403">
    <property type="entry name" value="Ankyrin repeat"/>
    <property type="match status" value="1"/>
</dbReference>
<evidence type="ECO:0000313" key="2">
    <source>
        <dbReference type="EMBL" id="KDP40723.1"/>
    </source>
</evidence>
<sequence>MERESQEDYTKKLYEATIRGTTATLYMLLQRDPLMPDRISISSFRETPLHISSLLGHVDFTAALLYQKPNLSAELNSQGQSPLHLASAEGHTEIVKALLSINTDVCLVPDQYGRIPLHLAAMRVRVEITHQLISACPESAQAKLQGEETVLHLCVKYNHLEALKLLVTSLGDDDDEYLNSQDNHGSTILHLAVTMKQMEVCAFTFKFSINYPKIDFPFLGSML</sequence>
<accession>A0A067L0L0</accession>
<reference evidence="2 3" key="1">
    <citation type="journal article" date="2014" name="PLoS ONE">
        <title>Global Analysis of Gene Expression Profiles in Physic Nut (Jatropha curcas L.) Seedlings Exposed to Salt Stress.</title>
        <authorList>
            <person name="Zhang L."/>
            <person name="Zhang C."/>
            <person name="Wu P."/>
            <person name="Chen Y."/>
            <person name="Li M."/>
            <person name="Jiang H."/>
            <person name="Wu G."/>
        </authorList>
    </citation>
    <scope>NUCLEOTIDE SEQUENCE [LARGE SCALE GENOMIC DNA]</scope>
    <source>
        <strain evidence="3">cv. GZQX0401</strain>
        <tissue evidence="2">Young leaves</tissue>
    </source>
</reference>
<dbReference type="PANTHER" id="PTHR24128">
    <property type="entry name" value="HOMEOBOX PROTEIN WARIAI"/>
    <property type="match status" value="1"/>
</dbReference>
<dbReference type="OrthoDB" id="1585477at2759"/>
<dbReference type="EMBL" id="KK914327">
    <property type="protein sequence ID" value="KDP40723.1"/>
    <property type="molecule type" value="Genomic_DNA"/>
</dbReference>
<keyword evidence="3" id="KW-1185">Reference proteome</keyword>
<organism evidence="2 3">
    <name type="scientific">Jatropha curcas</name>
    <name type="common">Barbados nut</name>
    <dbReference type="NCBI Taxonomy" id="180498"/>
    <lineage>
        <taxon>Eukaryota</taxon>
        <taxon>Viridiplantae</taxon>
        <taxon>Streptophyta</taxon>
        <taxon>Embryophyta</taxon>
        <taxon>Tracheophyta</taxon>
        <taxon>Spermatophyta</taxon>
        <taxon>Magnoliopsida</taxon>
        <taxon>eudicotyledons</taxon>
        <taxon>Gunneridae</taxon>
        <taxon>Pentapetalae</taxon>
        <taxon>rosids</taxon>
        <taxon>fabids</taxon>
        <taxon>Malpighiales</taxon>
        <taxon>Euphorbiaceae</taxon>
        <taxon>Crotonoideae</taxon>
        <taxon>Jatropheae</taxon>
        <taxon>Jatropha</taxon>
    </lineage>
</organism>
<proteinExistence type="predicted"/>
<dbReference type="InterPro" id="IPR002110">
    <property type="entry name" value="Ankyrin_rpt"/>
</dbReference>
<dbReference type="Gene3D" id="1.25.40.20">
    <property type="entry name" value="Ankyrin repeat-containing domain"/>
    <property type="match status" value="1"/>
</dbReference>
<feature type="repeat" description="ANK" evidence="1">
    <location>
        <begin position="78"/>
        <end position="110"/>
    </location>
</feature>
<gene>
    <name evidence="2" type="ORF">JCGZ_24722</name>
</gene>
<dbReference type="PROSITE" id="PS50088">
    <property type="entry name" value="ANK_REPEAT"/>
    <property type="match status" value="1"/>
</dbReference>
<dbReference type="Pfam" id="PF12796">
    <property type="entry name" value="Ank_2"/>
    <property type="match status" value="2"/>
</dbReference>
<dbReference type="PROSITE" id="PS50297">
    <property type="entry name" value="ANK_REP_REGION"/>
    <property type="match status" value="1"/>
</dbReference>
<dbReference type="InterPro" id="IPR036770">
    <property type="entry name" value="Ankyrin_rpt-contain_sf"/>
</dbReference>
<dbReference type="AlphaFoldDB" id="A0A067L0L0"/>
<dbReference type="PANTHER" id="PTHR24128:SF96">
    <property type="entry name" value="ANKYRIN REPEAT-CONTAINING PROTEIN BDA1-LIKE"/>
    <property type="match status" value="1"/>
</dbReference>
<evidence type="ECO:0000256" key="1">
    <source>
        <dbReference type="PROSITE-ProRule" id="PRU00023"/>
    </source>
</evidence>
<keyword evidence="1" id="KW-0040">ANK repeat</keyword>
<evidence type="ECO:0000313" key="3">
    <source>
        <dbReference type="Proteomes" id="UP000027138"/>
    </source>
</evidence>
<dbReference type="SMART" id="SM00248">
    <property type="entry name" value="ANK"/>
    <property type="match status" value="5"/>
</dbReference>